<protein>
    <submittedName>
        <fullName evidence="10">FtsX-like permease family protein</fullName>
    </submittedName>
</protein>
<evidence type="ECO:0000256" key="3">
    <source>
        <dbReference type="ARBA" id="ARBA00022692"/>
    </source>
</evidence>
<organism evidence="10 11">
    <name type="scientific">Desulfoglaeba alkanexedens ALDC</name>
    <dbReference type="NCBI Taxonomy" id="980445"/>
    <lineage>
        <taxon>Bacteria</taxon>
        <taxon>Pseudomonadati</taxon>
        <taxon>Thermodesulfobacteriota</taxon>
        <taxon>Syntrophobacteria</taxon>
        <taxon>Syntrophobacterales</taxon>
        <taxon>Syntrophobacteraceae</taxon>
        <taxon>Desulfoglaeba</taxon>
    </lineage>
</organism>
<feature type="domain" description="MacB-like periplasmic core" evidence="9">
    <location>
        <begin position="25"/>
        <end position="244"/>
    </location>
</feature>
<evidence type="ECO:0000256" key="5">
    <source>
        <dbReference type="ARBA" id="ARBA00023136"/>
    </source>
</evidence>
<dbReference type="GO" id="GO:0022857">
    <property type="term" value="F:transmembrane transporter activity"/>
    <property type="evidence" value="ECO:0007669"/>
    <property type="project" value="TreeGrafter"/>
</dbReference>
<dbReference type="InterPro" id="IPR025857">
    <property type="entry name" value="MacB_PCD"/>
</dbReference>
<evidence type="ECO:0000259" key="8">
    <source>
        <dbReference type="Pfam" id="PF02687"/>
    </source>
</evidence>
<evidence type="ECO:0000313" key="10">
    <source>
        <dbReference type="EMBL" id="QCQ22240.1"/>
    </source>
</evidence>
<evidence type="ECO:0000256" key="2">
    <source>
        <dbReference type="ARBA" id="ARBA00022475"/>
    </source>
</evidence>
<accession>A0A4P8L326</accession>
<comment type="similarity">
    <text evidence="6">Belongs to the ABC-4 integral membrane protein family.</text>
</comment>
<keyword evidence="3 7" id="KW-0812">Transmembrane</keyword>
<dbReference type="GO" id="GO:0005886">
    <property type="term" value="C:plasma membrane"/>
    <property type="evidence" value="ECO:0007669"/>
    <property type="project" value="UniProtKB-SubCell"/>
</dbReference>
<dbReference type="Pfam" id="PF12704">
    <property type="entry name" value="MacB_PCD"/>
    <property type="match status" value="1"/>
</dbReference>
<keyword evidence="4 7" id="KW-1133">Transmembrane helix</keyword>
<evidence type="ECO:0000259" key="9">
    <source>
        <dbReference type="Pfam" id="PF12704"/>
    </source>
</evidence>
<feature type="transmembrane region" description="Helical" evidence="7">
    <location>
        <begin position="365"/>
        <end position="387"/>
    </location>
</feature>
<feature type="transmembrane region" description="Helical" evidence="7">
    <location>
        <begin position="20"/>
        <end position="42"/>
    </location>
</feature>
<evidence type="ECO:0000256" key="1">
    <source>
        <dbReference type="ARBA" id="ARBA00004651"/>
    </source>
</evidence>
<reference evidence="10 11" key="2">
    <citation type="submission" date="2019-05" db="EMBL/GenBank/DDBJ databases">
        <authorList>
            <person name="Suflita J.M."/>
            <person name="Marks C.R."/>
        </authorList>
    </citation>
    <scope>NUCLEOTIDE SEQUENCE [LARGE SCALE GENOMIC DNA]</scope>
    <source>
        <strain evidence="10 11">ALDC</strain>
    </source>
</reference>
<dbReference type="Proteomes" id="UP000298602">
    <property type="component" value="Chromosome"/>
</dbReference>
<evidence type="ECO:0000313" key="11">
    <source>
        <dbReference type="Proteomes" id="UP000298602"/>
    </source>
</evidence>
<dbReference type="EMBL" id="CP040098">
    <property type="protein sequence ID" value="QCQ22240.1"/>
    <property type="molecule type" value="Genomic_DNA"/>
</dbReference>
<dbReference type="PANTHER" id="PTHR30572:SF4">
    <property type="entry name" value="ABC TRANSPORTER PERMEASE YTRF"/>
    <property type="match status" value="1"/>
</dbReference>
<dbReference type="Pfam" id="PF02687">
    <property type="entry name" value="FtsX"/>
    <property type="match status" value="1"/>
</dbReference>
<dbReference type="InterPro" id="IPR050250">
    <property type="entry name" value="Macrolide_Exporter_MacB"/>
</dbReference>
<feature type="transmembrane region" description="Helical" evidence="7">
    <location>
        <begin position="272"/>
        <end position="305"/>
    </location>
</feature>
<name>A0A4P8L326_9BACT</name>
<keyword evidence="5 7" id="KW-0472">Membrane</keyword>
<reference evidence="10 11" key="1">
    <citation type="submission" date="2019-05" db="EMBL/GenBank/DDBJ databases">
        <title>The Complete Genome Sequence of the n-alkane-degrading Desulfoglaeba alkanexedens ALDC reveals multiple alkylsuccinate synthase gene clusters.</title>
        <authorList>
            <person name="Callaghan A.V."/>
            <person name="Davidova I.A."/>
            <person name="Duncan K.E."/>
            <person name="Morris B."/>
            <person name="McInerney M.J."/>
        </authorList>
    </citation>
    <scope>NUCLEOTIDE SEQUENCE [LARGE SCALE GENOMIC DNA]</scope>
    <source>
        <strain evidence="10 11">ALDC</strain>
    </source>
</reference>
<feature type="domain" description="ABC3 transporter permease C-terminal" evidence="8">
    <location>
        <begin position="286"/>
        <end position="394"/>
    </location>
</feature>
<evidence type="ECO:0000256" key="7">
    <source>
        <dbReference type="SAM" id="Phobius"/>
    </source>
</evidence>
<sequence length="405" mass="44676">MKRWGTLLHQSLKAVFAFKLRGFFCLLSVALGIASITIIVGATEGAYRKAFEIVERFGPDSMLIVGGSEESRAIGVREKTISVEDVEAIRESFPTAYLVVPMSSTRGVTVSYGNRKHQTTIVGSTGDYSRMWSWPVVEGTDLTDRDVQTLKNIALVGTYVVEQLFGAVAPVGKYIFVRNIPVRVVGVLEERGTSPAGHSMDDRIIMPLTTVMRKILNETTYVSSVRVRFLDAADMERHQEELRRFLRERHRTPPGEPDDFRIISPREIVKFLVALTGSLVVFLGITGIMSLVVAGFVLANLFLLSVNERRREIGLRRSVGARRRDILFQFLGESVILTGMGGVVGFVGGLVAARLLTFVADFPMYFSWKAFAAGFGLSLLIGLIFGLQPASRAALVNPIDAIRNV</sequence>
<dbReference type="AlphaFoldDB" id="A0A4P8L326"/>
<dbReference type="InterPro" id="IPR003838">
    <property type="entry name" value="ABC3_permease_C"/>
</dbReference>
<dbReference type="RefSeq" id="WP_137424248.1">
    <property type="nucleotide sequence ID" value="NZ_CP040098.1"/>
</dbReference>
<dbReference type="KEGG" id="dax:FDQ92_08750"/>
<evidence type="ECO:0000256" key="6">
    <source>
        <dbReference type="ARBA" id="ARBA00038076"/>
    </source>
</evidence>
<gene>
    <name evidence="10" type="ORF">FDQ92_08750</name>
</gene>
<dbReference type="PANTHER" id="PTHR30572">
    <property type="entry name" value="MEMBRANE COMPONENT OF TRANSPORTER-RELATED"/>
    <property type="match status" value="1"/>
</dbReference>
<evidence type="ECO:0000256" key="4">
    <source>
        <dbReference type="ARBA" id="ARBA00022989"/>
    </source>
</evidence>
<comment type="subcellular location">
    <subcellularLocation>
        <location evidence="1">Cell membrane</location>
        <topology evidence="1">Multi-pass membrane protein</topology>
    </subcellularLocation>
</comment>
<feature type="transmembrane region" description="Helical" evidence="7">
    <location>
        <begin position="326"/>
        <end position="353"/>
    </location>
</feature>
<keyword evidence="2" id="KW-1003">Cell membrane</keyword>
<proteinExistence type="inferred from homology"/>
<dbReference type="OrthoDB" id="9802264at2"/>
<keyword evidence="11" id="KW-1185">Reference proteome</keyword>